<reference evidence="1 2" key="1">
    <citation type="submission" date="2019-05" db="EMBL/GenBank/DDBJ databases">
        <title>The Complete Genome Sequence of the n-alkane-degrading Desulfoglaeba alkanexedens ALDC reveals multiple alkylsuccinate synthase gene clusters.</title>
        <authorList>
            <person name="Callaghan A.V."/>
            <person name="Davidova I.A."/>
            <person name="Duncan K.E."/>
            <person name="Morris B."/>
            <person name="McInerney M.J."/>
        </authorList>
    </citation>
    <scope>NUCLEOTIDE SEQUENCE [LARGE SCALE GENOMIC DNA]</scope>
    <source>
        <strain evidence="1 2">ALDC</strain>
    </source>
</reference>
<reference evidence="1 2" key="2">
    <citation type="submission" date="2019-05" db="EMBL/GenBank/DDBJ databases">
        <authorList>
            <person name="Suflita J.M."/>
            <person name="Marks C.R."/>
        </authorList>
    </citation>
    <scope>NUCLEOTIDE SEQUENCE [LARGE SCALE GENOMIC DNA]</scope>
    <source>
        <strain evidence="1 2">ALDC</strain>
    </source>
</reference>
<dbReference type="EMBL" id="CP040098">
    <property type="protein sequence ID" value="QCQ23053.1"/>
    <property type="molecule type" value="Genomic_DNA"/>
</dbReference>
<keyword evidence="2" id="KW-1185">Reference proteome</keyword>
<protein>
    <submittedName>
        <fullName evidence="1">Uncharacterized protein</fullName>
    </submittedName>
</protein>
<dbReference type="AlphaFoldDB" id="A0A4P8L5N6"/>
<dbReference type="KEGG" id="dax:FDQ92_13255"/>
<proteinExistence type="predicted"/>
<evidence type="ECO:0000313" key="1">
    <source>
        <dbReference type="EMBL" id="QCQ23053.1"/>
    </source>
</evidence>
<organism evidence="1 2">
    <name type="scientific">Desulfoglaeba alkanexedens ALDC</name>
    <dbReference type="NCBI Taxonomy" id="980445"/>
    <lineage>
        <taxon>Bacteria</taxon>
        <taxon>Pseudomonadati</taxon>
        <taxon>Thermodesulfobacteriota</taxon>
        <taxon>Syntrophobacteria</taxon>
        <taxon>Syntrophobacterales</taxon>
        <taxon>Syntrophobacteraceae</taxon>
        <taxon>Desulfoglaeba</taxon>
    </lineage>
</organism>
<dbReference type="RefSeq" id="WP_137425334.1">
    <property type="nucleotide sequence ID" value="NZ_CP040098.1"/>
</dbReference>
<dbReference type="Proteomes" id="UP000298602">
    <property type="component" value="Chromosome"/>
</dbReference>
<name>A0A4P8L5N6_9BACT</name>
<accession>A0A4P8L5N6</accession>
<dbReference type="OrthoDB" id="5421955at2"/>
<sequence length="77" mass="8286">MKCPACGFEAPANKFRYLYNARIDDPLSMRQCIKCGEVIAVNELKGEAVQIVKPGDAPWGKSAGIEGVTPSVLDMEG</sequence>
<gene>
    <name evidence="1" type="ORF">FDQ92_13255</name>
</gene>
<evidence type="ECO:0000313" key="2">
    <source>
        <dbReference type="Proteomes" id="UP000298602"/>
    </source>
</evidence>